<accession>A0A9Q1K8H0</accession>
<organism evidence="1 2">
    <name type="scientific">Carnegiea gigantea</name>
    <dbReference type="NCBI Taxonomy" id="171969"/>
    <lineage>
        <taxon>Eukaryota</taxon>
        <taxon>Viridiplantae</taxon>
        <taxon>Streptophyta</taxon>
        <taxon>Embryophyta</taxon>
        <taxon>Tracheophyta</taxon>
        <taxon>Spermatophyta</taxon>
        <taxon>Magnoliopsida</taxon>
        <taxon>eudicotyledons</taxon>
        <taxon>Gunneridae</taxon>
        <taxon>Pentapetalae</taxon>
        <taxon>Caryophyllales</taxon>
        <taxon>Cactineae</taxon>
        <taxon>Cactaceae</taxon>
        <taxon>Cactoideae</taxon>
        <taxon>Echinocereeae</taxon>
        <taxon>Carnegiea</taxon>
    </lineage>
</organism>
<evidence type="ECO:0000313" key="1">
    <source>
        <dbReference type="EMBL" id="KAJ8438291.1"/>
    </source>
</evidence>
<comment type="caution">
    <text evidence="1">The sequence shown here is derived from an EMBL/GenBank/DDBJ whole genome shotgun (WGS) entry which is preliminary data.</text>
</comment>
<dbReference type="AlphaFoldDB" id="A0A9Q1K8H0"/>
<dbReference type="Proteomes" id="UP001153076">
    <property type="component" value="Unassembled WGS sequence"/>
</dbReference>
<dbReference type="EMBL" id="JAKOGI010000261">
    <property type="protein sequence ID" value="KAJ8438291.1"/>
    <property type="molecule type" value="Genomic_DNA"/>
</dbReference>
<dbReference type="OrthoDB" id="1745678at2759"/>
<sequence>MPLNHPFTGLAGLSTQLGTKLNPPLNILESSYVISQLNNFINYTTTQDNGNPSNGNQGDFGGLFDLPNDMNYNEFMGLLEEGNQRDISCFFNDDGFELANNMVISRNIQQGTPNTNQIVENPLVEQAGEFKVADRGLYPHLARCRKVVSRGRKMAWPYFDPEYENLSIRINPPRVSVDNSSCKNCTLVKVDSMNKPGILLEVVCRSLLTLISSYPKLTYPLMVDGS</sequence>
<protein>
    <submittedName>
        <fullName evidence="1">Uncharacterized protein</fullName>
    </submittedName>
</protein>
<keyword evidence="2" id="KW-1185">Reference proteome</keyword>
<reference evidence="1" key="1">
    <citation type="submission" date="2022-04" db="EMBL/GenBank/DDBJ databases">
        <title>Carnegiea gigantea Genome sequencing and assembly v2.</title>
        <authorList>
            <person name="Copetti D."/>
            <person name="Sanderson M.J."/>
            <person name="Burquez A."/>
            <person name="Wojciechowski M.F."/>
        </authorList>
    </citation>
    <scope>NUCLEOTIDE SEQUENCE</scope>
    <source>
        <strain evidence="1">SGP5-SGP5p</strain>
        <tissue evidence="1">Aerial part</tissue>
    </source>
</reference>
<gene>
    <name evidence="1" type="ORF">Cgig2_003754</name>
</gene>
<proteinExistence type="predicted"/>
<evidence type="ECO:0000313" key="2">
    <source>
        <dbReference type="Proteomes" id="UP001153076"/>
    </source>
</evidence>
<name>A0A9Q1K8H0_9CARY</name>